<keyword evidence="1" id="KW-0812">Transmembrane</keyword>
<sequence length="27" mass="3419">MLNNIGTVNYKHFLFLFLMFHFYFTFL</sequence>
<evidence type="ECO:0000256" key="1">
    <source>
        <dbReference type="SAM" id="Phobius"/>
    </source>
</evidence>
<feature type="transmembrane region" description="Helical" evidence="1">
    <location>
        <begin position="7"/>
        <end position="26"/>
    </location>
</feature>
<dbReference type="EMBL" id="GBXM01103166">
    <property type="protein sequence ID" value="JAH05411.1"/>
    <property type="molecule type" value="Transcribed_RNA"/>
</dbReference>
<dbReference type="AlphaFoldDB" id="A0A0E9PLB0"/>
<evidence type="ECO:0000313" key="2">
    <source>
        <dbReference type="EMBL" id="JAH05411.1"/>
    </source>
</evidence>
<name>A0A0E9PLB0_ANGAN</name>
<protein>
    <submittedName>
        <fullName evidence="2">Uncharacterized protein</fullName>
    </submittedName>
</protein>
<keyword evidence="1" id="KW-0472">Membrane</keyword>
<organism evidence="2">
    <name type="scientific">Anguilla anguilla</name>
    <name type="common">European freshwater eel</name>
    <name type="synonym">Muraena anguilla</name>
    <dbReference type="NCBI Taxonomy" id="7936"/>
    <lineage>
        <taxon>Eukaryota</taxon>
        <taxon>Metazoa</taxon>
        <taxon>Chordata</taxon>
        <taxon>Craniata</taxon>
        <taxon>Vertebrata</taxon>
        <taxon>Euteleostomi</taxon>
        <taxon>Actinopterygii</taxon>
        <taxon>Neopterygii</taxon>
        <taxon>Teleostei</taxon>
        <taxon>Anguilliformes</taxon>
        <taxon>Anguillidae</taxon>
        <taxon>Anguilla</taxon>
    </lineage>
</organism>
<proteinExistence type="predicted"/>
<reference evidence="2" key="1">
    <citation type="submission" date="2014-11" db="EMBL/GenBank/DDBJ databases">
        <authorList>
            <person name="Amaro Gonzalez C."/>
        </authorList>
    </citation>
    <scope>NUCLEOTIDE SEQUENCE</scope>
</reference>
<accession>A0A0E9PLB0</accession>
<reference evidence="2" key="2">
    <citation type="journal article" date="2015" name="Fish Shellfish Immunol.">
        <title>Early steps in the European eel (Anguilla anguilla)-Vibrio vulnificus interaction in the gills: Role of the RtxA13 toxin.</title>
        <authorList>
            <person name="Callol A."/>
            <person name="Pajuelo D."/>
            <person name="Ebbesson L."/>
            <person name="Teles M."/>
            <person name="MacKenzie S."/>
            <person name="Amaro C."/>
        </authorList>
    </citation>
    <scope>NUCLEOTIDE SEQUENCE</scope>
</reference>
<keyword evidence="1" id="KW-1133">Transmembrane helix</keyword>